<evidence type="ECO:0000313" key="14">
    <source>
        <dbReference type="Proteomes" id="UP000269097"/>
    </source>
</evidence>
<evidence type="ECO:0000256" key="6">
    <source>
        <dbReference type="ARBA" id="ARBA00023136"/>
    </source>
</evidence>
<keyword evidence="14" id="KW-1185">Reference proteome</keyword>
<dbReference type="AlphaFoldDB" id="A0A3G3JXK2"/>
<evidence type="ECO:0000256" key="9">
    <source>
        <dbReference type="PROSITE-ProRule" id="PRU00284"/>
    </source>
</evidence>
<dbReference type="SUPFAM" id="SSF58104">
    <property type="entry name" value="Methyl-accepting chemotaxis protein (MCP) signaling domain"/>
    <property type="match status" value="1"/>
</dbReference>
<protein>
    <submittedName>
        <fullName evidence="13">Methyl-accepting chemotaxis protein</fullName>
    </submittedName>
</protein>
<evidence type="ECO:0000256" key="10">
    <source>
        <dbReference type="SAM" id="Phobius"/>
    </source>
</evidence>
<comment type="subcellular location">
    <subcellularLocation>
        <location evidence="1">Cell membrane</location>
        <topology evidence="1">Multi-pass membrane protein</topology>
    </subcellularLocation>
</comment>
<evidence type="ECO:0000256" key="8">
    <source>
        <dbReference type="ARBA" id="ARBA00029447"/>
    </source>
</evidence>
<dbReference type="Gene3D" id="1.10.287.950">
    <property type="entry name" value="Methyl-accepting chemotaxis protein"/>
    <property type="match status" value="1"/>
</dbReference>
<dbReference type="GO" id="GO:0006935">
    <property type="term" value="P:chemotaxis"/>
    <property type="evidence" value="ECO:0007669"/>
    <property type="project" value="UniProtKB-KW"/>
</dbReference>
<gene>
    <name evidence="13" type="ORF">EAV92_06445</name>
</gene>
<evidence type="ECO:0000259" key="12">
    <source>
        <dbReference type="PROSITE" id="PS50885"/>
    </source>
</evidence>
<dbReference type="FunFam" id="1.10.287.950:FF:000001">
    <property type="entry name" value="Methyl-accepting chemotaxis sensory transducer"/>
    <property type="match status" value="1"/>
</dbReference>
<dbReference type="Proteomes" id="UP000269097">
    <property type="component" value="Chromosome"/>
</dbReference>
<dbReference type="SMART" id="SM00304">
    <property type="entry name" value="HAMP"/>
    <property type="match status" value="1"/>
</dbReference>
<dbReference type="PROSITE" id="PS50885">
    <property type="entry name" value="HAMP"/>
    <property type="match status" value="1"/>
</dbReference>
<keyword evidence="7 9" id="KW-0807">Transducer</keyword>
<name>A0A3G3JXK2_9BACL</name>
<proteinExistence type="inferred from homology"/>
<dbReference type="EMBL" id="CP033433">
    <property type="protein sequence ID" value="AYQ72239.1"/>
    <property type="molecule type" value="Genomic_DNA"/>
</dbReference>
<dbReference type="CDD" id="cd06225">
    <property type="entry name" value="HAMP"/>
    <property type="match status" value="1"/>
</dbReference>
<dbReference type="Pfam" id="PF02743">
    <property type="entry name" value="dCache_1"/>
    <property type="match status" value="1"/>
</dbReference>
<dbReference type="InterPro" id="IPR003660">
    <property type="entry name" value="HAMP_dom"/>
</dbReference>
<dbReference type="PANTHER" id="PTHR32089">
    <property type="entry name" value="METHYL-ACCEPTING CHEMOTAXIS PROTEIN MCPB"/>
    <property type="match status" value="1"/>
</dbReference>
<evidence type="ECO:0000313" key="13">
    <source>
        <dbReference type="EMBL" id="AYQ72239.1"/>
    </source>
</evidence>
<evidence type="ECO:0000256" key="1">
    <source>
        <dbReference type="ARBA" id="ARBA00004651"/>
    </source>
</evidence>
<feature type="domain" description="Methyl-accepting transducer" evidence="11">
    <location>
        <begin position="353"/>
        <end position="596"/>
    </location>
</feature>
<dbReference type="SMART" id="SM00283">
    <property type="entry name" value="MA"/>
    <property type="match status" value="1"/>
</dbReference>
<dbReference type="KEGG" id="coh:EAV92_06445"/>
<dbReference type="PROSITE" id="PS50111">
    <property type="entry name" value="CHEMOTAXIS_TRANSDUC_2"/>
    <property type="match status" value="1"/>
</dbReference>
<keyword evidence="6 10" id="KW-0472">Membrane</keyword>
<sequence length="611" mass="64640">MLKMTVKNRLILSFLAVLVLPSTAIGYFSYERASKDMEAQIHQSAEQSIAFADQKITELLSQSVSDADYLASKVKGNMADSTGTPELRGILDPLKAVKPAYDNLFYGTETGKMFLSPDKKMPDGFDPRKRDYYPKSMSSPGKAVINDPIVSASDGSVIVITSEAAEDGSGVVGVSLGLKTLSQQISEFKVGQKGYVFVLDRNGKYLAHPTKELGTQNTNSYIPEVYGADSGTISYTLDGVKKKAVFTTNKLTGWKIMGTIEISEIADATHGILYTTLGVIAAALAIGALLVIWIVRSITRPLKQVTEAADRIAGGDLTEEVPVTSQDELGQLSVSVNQMVYKLRELIGEVIRSSQNVAASSEQISASTEEIASGSTVQSEAAQNMLELFGELSLAIDSVAASAEEAAKLASDSSIIAKEGGSIVGKSVDIMGQVSAQVSLLEQDSAKIGDIIEVIDEIAEQTNLLALNAAIEAARAGEQGRGFAVVADEVRKLAERSGEATKQITSIIKAMQENTKRSVAAVASGVSQSQETGAAFDRIIAKIGETEQKVGEIAAASEEQASQSDEVRRSIENISSASEEAAAASEETAATSQALASLAEQLHASVSLFKI</sequence>
<dbReference type="CDD" id="cd11386">
    <property type="entry name" value="MCP_signal"/>
    <property type="match status" value="1"/>
</dbReference>
<evidence type="ECO:0000256" key="4">
    <source>
        <dbReference type="ARBA" id="ARBA00022692"/>
    </source>
</evidence>
<evidence type="ECO:0000256" key="5">
    <source>
        <dbReference type="ARBA" id="ARBA00022989"/>
    </source>
</evidence>
<evidence type="ECO:0000256" key="2">
    <source>
        <dbReference type="ARBA" id="ARBA00022475"/>
    </source>
</evidence>
<organism evidence="13 14">
    <name type="scientific">Cohnella candidum</name>
    <dbReference type="NCBI Taxonomy" id="2674991"/>
    <lineage>
        <taxon>Bacteria</taxon>
        <taxon>Bacillati</taxon>
        <taxon>Bacillota</taxon>
        <taxon>Bacilli</taxon>
        <taxon>Bacillales</taxon>
        <taxon>Paenibacillaceae</taxon>
        <taxon>Cohnella</taxon>
    </lineage>
</organism>
<keyword evidence="5 10" id="KW-1133">Transmembrane helix</keyword>
<dbReference type="PANTHER" id="PTHR32089:SF112">
    <property type="entry name" value="LYSOZYME-LIKE PROTEIN-RELATED"/>
    <property type="match status" value="1"/>
</dbReference>
<accession>A0A3G3JXK2</accession>
<feature type="domain" description="HAMP" evidence="12">
    <location>
        <begin position="296"/>
        <end position="348"/>
    </location>
</feature>
<dbReference type="CDD" id="cd12912">
    <property type="entry name" value="PDC2_MCP_like"/>
    <property type="match status" value="1"/>
</dbReference>
<dbReference type="Gene3D" id="3.30.450.20">
    <property type="entry name" value="PAS domain"/>
    <property type="match status" value="2"/>
</dbReference>
<dbReference type="Pfam" id="PF00015">
    <property type="entry name" value="MCPsignal"/>
    <property type="match status" value="1"/>
</dbReference>
<comment type="similarity">
    <text evidence="8">Belongs to the methyl-accepting chemotaxis (MCP) protein family.</text>
</comment>
<dbReference type="Pfam" id="PF00672">
    <property type="entry name" value="HAMP"/>
    <property type="match status" value="1"/>
</dbReference>
<reference evidence="13 14" key="1">
    <citation type="submission" date="2018-10" db="EMBL/GenBank/DDBJ databases">
        <title>Genome Sequence of Cohnella sp.</title>
        <authorList>
            <person name="Srinivasan S."/>
            <person name="Kim M.K."/>
        </authorList>
    </citation>
    <scope>NUCLEOTIDE SEQUENCE [LARGE SCALE GENOMIC DNA]</scope>
    <source>
        <strain evidence="13 14">18JY8-7</strain>
    </source>
</reference>
<keyword evidence="2" id="KW-1003">Cell membrane</keyword>
<dbReference type="GO" id="GO:0007165">
    <property type="term" value="P:signal transduction"/>
    <property type="evidence" value="ECO:0007669"/>
    <property type="project" value="UniProtKB-KW"/>
</dbReference>
<keyword evidence="3" id="KW-0145">Chemotaxis</keyword>
<dbReference type="InterPro" id="IPR033479">
    <property type="entry name" value="dCache_1"/>
</dbReference>
<dbReference type="InterPro" id="IPR004089">
    <property type="entry name" value="MCPsignal_dom"/>
</dbReference>
<evidence type="ECO:0000259" key="11">
    <source>
        <dbReference type="PROSITE" id="PS50111"/>
    </source>
</evidence>
<evidence type="ECO:0000256" key="3">
    <source>
        <dbReference type="ARBA" id="ARBA00022500"/>
    </source>
</evidence>
<evidence type="ECO:0000256" key="7">
    <source>
        <dbReference type="ARBA" id="ARBA00023224"/>
    </source>
</evidence>
<keyword evidence="4 10" id="KW-0812">Transmembrane</keyword>
<feature type="transmembrane region" description="Helical" evidence="10">
    <location>
        <begin position="272"/>
        <end position="295"/>
    </location>
</feature>
<dbReference type="GO" id="GO:0005886">
    <property type="term" value="C:plasma membrane"/>
    <property type="evidence" value="ECO:0007669"/>
    <property type="project" value="UniProtKB-SubCell"/>
</dbReference>